<sequence length="157" mass="17018">MTFHHYPGGSAGAIGAAIRHARRHLCARLADTADSTCTPDDCFVHAFPAVVTAVEVGFRHEERVMESLDYERLHEHRAENATILAALHRAMPLVEDGDVTLGRQLVAALLDLLSLHRISTDLALATAPHAPSGRPGGRVPRILLHGAGHAGWRSRQH</sequence>
<comment type="caution">
    <text evidence="4">The sequence shown here is derived from an EMBL/GenBank/DDBJ whole genome shotgun (WGS) entry which is preliminary data.</text>
</comment>
<reference evidence="4 5" key="1">
    <citation type="submission" date="2014-10" db="EMBL/GenBank/DDBJ databases">
        <authorList>
            <person name="Seo M.-J."/>
            <person name="Seok Y.J."/>
            <person name="Cha I.-T."/>
        </authorList>
    </citation>
    <scope>NUCLEOTIDE SEQUENCE [LARGE SCALE GENOMIC DNA]</scope>
    <source>
        <strain evidence="4 5">NEU</strain>
    </source>
</reference>
<evidence type="ECO:0000256" key="3">
    <source>
        <dbReference type="ARBA" id="ARBA00023004"/>
    </source>
</evidence>
<keyword evidence="2" id="KW-0479">Metal-binding</keyword>
<dbReference type="InterPro" id="IPR035938">
    <property type="entry name" value="Hemerythrin-like_sf"/>
</dbReference>
<accession>A0A1S2N3T1</accession>
<organism evidence="4 5">
    <name type="scientific">Massilia timonae</name>
    <dbReference type="NCBI Taxonomy" id="47229"/>
    <lineage>
        <taxon>Bacteria</taxon>
        <taxon>Pseudomonadati</taxon>
        <taxon>Pseudomonadota</taxon>
        <taxon>Betaproteobacteria</taxon>
        <taxon>Burkholderiales</taxon>
        <taxon>Oxalobacteraceae</taxon>
        <taxon>Telluria group</taxon>
        <taxon>Massilia</taxon>
    </lineage>
</organism>
<dbReference type="AlphaFoldDB" id="A0A1S2N3T1"/>
<dbReference type="SUPFAM" id="SSF47188">
    <property type="entry name" value="Hemerythrin-like"/>
    <property type="match status" value="1"/>
</dbReference>
<evidence type="ECO:0000256" key="2">
    <source>
        <dbReference type="ARBA" id="ARBA00022723"/>
    </source>
</evidence>
<evidence type="ECO:0008006" key="6">
    <source>
        <dbReference type="Google" id="ProtNLM"/>
    </source>
</evidence>
<evidence type="ECO:0000256" key="1">
    <source>
        <dbReference type="ARBA" id="ARBA00010587"/>
    </source>
</evidence>
<evidence type="ECO:0000313" key="4">
    <source>
        <dbReference type="EMBL" id="OIJ39745.1"/>
    </source>
</evidence>
<comment type="similarity">
    <text evidence="1">Belongs to the hemerythrin family.</text>
</comment>
<proteinExistence type="inferred from homology"/>
<dbReference type="RefSeq" id="WP_071362333.1">
    <property type="nucleotide sequence ID" value="NZ_JRYB01000001.1"/>
</dbReference>
<dbReference type="GO" id="GO:0046872">
    <property type="term" value="F:metal ion binding"/>
    <property type="evidence" value="ECO:0007669"/>
    <property type="project" value="UniProtKB-KW"/>
</dbReference>
<keyword evidence="3" id="KW-0408">Iron</keyword>
<dbReference type="Proteomes" id="UP000180246">
    <property type="component" value="Unassembled WGS sequence"/>
</dbReference>
<evidence type="ECO:0000313" key="5">
    <source>
        <dbReference type="Proteomes" id="UP000180246"/>
    </source>
</evidence>
<gene>
    <name evidence="4" type="ORF">LO55_3385</name>
</gene>
<dbReference type="EMBL" id="JRYB01000001">
    <property type="protein sequence ID" value="OIJ39745.1"/>
    <property type="molecule type" value="Genomic_DNA"/>
</dbReference>
<dbReference type="Gene3D" id="1.20.120.50">
    <property type="entry name" value="Hemerythrin-like"/>
    <property type="match status" value="1"/>
</dbReference>
<protein>
    <recommendedName>
        <fullName evidence="6">Hemerythrin HHE cation binding domain protein</fullName>
    </recommendedName>
</protein>
<name>A0A1S2N3T1_9BURK</name>